<dbReference type="InterPro" id="IPR051609">
    <property type="entry name" value="NmrA/Isoflavone_reductase-like"/>
</dbReference>
<feature type="domain" description="NmrA-like" evidence="3">
    <location>
        <begin position="6"/>
        <end position="259"/>
    </location>
</feature>
<evidence type="ECO:0000259" key="3">
    <source>
        <dbReference type="Pfam" id="PF05368"/>
    </source>
</evidence>
<name>A0A1N6K568_9BURK</name>
<gene>
    <name evidence="4" type="ORF">SAMN05444168_6070</name>
</gene>
<dbReference type="PANTHER" id="PTHR47706">
    <property type="entry name" value="NMRA-LIKE FAMILY PROTEIN"/>
    <property type="match status" value="1"/>
</dbReference>
<dbReference type="Proteomes" id="UP000184693">
    <property type="component" value="Unassembled WGS sequence"/>
</dbReference>
<dbReference type="Gene3D" id="3.40.50.720">
    <property type="entry name" value="NAD(P)-binding Rossmann-like Domain"/>
    <property type="match status" value="1"/>
</dbReference>
<dbReference type="InterPro" id="IPR036291">
    <property type="entry name" value="NAD(P)-bd_dom_sf"/>
</dbReference>
<dbReference type="AlphaFoldDB" id="A0A1N6K568"/>
<reference evidence="4 5" key="1">
    <citation type="submission" date="2016-11" db="EMBL/GenBank/DDBJ databases">
        <authorList>
            <person name="Jaros S."/>
            <person name="Januszkiewicz K."/>
            <person name="Wedrychowicz H."/>
        </authorList>
    </citation>
    <scope>NUCLEOTIDE SEQUENCE [LARGE SCALE GENOMIC DNA]</scope>
    <source>
        <strain evidence="4 5">GAS86</strain>
    </source>
</reference>
<dbReference type="EMBL" id="FSRM01000002">
    <property type="protein sequence ID" value="SIO51734.1"/>
    <property type="molecule type" value="Genomic_DNA"/>
</dbReference>
<dbReference type="GO" id="GO:0016491">
    <property type="term" value="F:oxidoreductase activity"/>
    <property type="evidence" value="ECO:0007669"/>
    <property type="project" value="UniProtKB-KW"/>
</dbReference>
<dbReference type="Gene3D" id="3.90.25.10">
    <property type="entry name" value="UDP-galactose 4-epimerase, domain 1"/>
    <property type="match status" value="1"/>
</dbReference>
<dbReference type="CDD" id="cd05259">
    <property type="entry name" value="PCBER_SDR_a"/>
    <property type="match status" value="1"/>
</dbReference>
<evidence type="ECO:0000256" key="2">
    <source>
        <dbReference type="ARBA" id="ARBA00023002"/>
    </source>
</evidence>
<keyword evidence="1" id="KW-0521">NADP</keyword>
<proteinExistence type="predicted"/>
<evidence type="ECO:0000313" key="5">
    <source>
        <dbReference type="Proteomes" id="UP000184693"/>
    </source>
</evidence>
<dbReference type="InterPro" id="IPR008030">
    <property type="entry name" value="NmrA-like"/>
</dbReference>
<organism evidence="4 5">
    <name type="scientific">Paraburkholderia phenazinium</name>
    <dbReference type="NCBI Taxonomy" id="60549"/>
    <lineage>
        <taxon>Bacteria</taxon>
        <taxon>Pseudomonadati</taxon>
        <taxon>Pseudomonadota</taxon>
        <taxon>Betaproteobacteria</taxon>
        <taxon>Burkholderiales</taxon>
        <taxon>Burkholderiaceae</taxon>
        <taxon>Paraburkholderia</taxon>
    </lineage>
</organism>
<dbReference type="RefSeq" id="WP_074267959.1">
    <property type="nucleotide sequence ID" value="NZ_FSRM01000002.1"/>
</dbReference>
<dbReference type="OrthoDB" id="5540862at2"/>
<dbReference type="SUPFAM" id="SSF51735">
    <property type="entry name" value="NAD(P)-binding Rossmann-fold domains"/>
    <property type="match status" value="1"/>
</dbReference>
<evidence type="ECO:0000256" key="1">
    <source>
        <dbReference type="ARBA" id="ARBA00022857"/>
    </source>
</evidence>
<dbReference type="Pfam" id="PF05368">
    <property type="entry name" value="NmrA"/>
    <property type="match status" value="1"/>
</dbReference>
<dbReference type="PANTHER" id="PTHR47706:SF6">
    <property type="entry name" value="NMRA-LIKE FAMILY PROTEIN (AFU_ORTHOLOGUE AFUA_6G00280)"/>
    <property type="match status" value="1"/>
</dbReference>
<accession>A0A1N6K568</accession>
<dbReference type="InterPro" id="IPR045312">
    <property type="entry name" value="PCBER-like"/>
</dbReference>
<protein>
    <submittedName>
        <fullName evidence="4">NmrA-like family protein</fullName>
    </submittedName>
</protein>
<sequence>MLHDNGILVLGAGELGMAVVRTLVRRTAPAAIPVAVLLRPATIQSTDPVKQKDVEELRSLGVEIVPGDLSDQSGAALAAIFRRFDTVISCTGFVGGPGVQLKLARAALDAGVKRYFPWQFGVDYEVIGRGSAQDLFDEQLDVRDLLRSQVQTEWVIVSTGMFTSFLFEPAFGVVDLARNTVNALGGWDNAVTVTTAEDIGALTTEIVFSEPRIANQVVYIAGDTVTYRQLADTIDRLMGTEVLRSAWSVDELKRKLVQEPGDSLRKYRVVFAEGRGVAWDQQSTFNAQRGIAVSGLEEWMRSNAVIGEAARTT</sequence>
<evidence type="ECO:0000313" key="4">
    <source>
        <dbReference type="EMBL" id="SIO51734.1"/>
    </source>
</evidence>
<keyword evidence="2" id="KW-0560">Oxidoreductase</keyword>